<evidence type="ECO:0000256" key="1">
    <source>
        <dbReference type="ARBA" id="ARBA00004651"/>
    </source>
</evidence>
<dbReference type="OrthoDB" id="9775724at2"/>
<feature type="compositionally biased region" description="Polar residues" evidence="6">
    <location>
        <begin position="1"/>
        <end position="15"/>
    </location>
</feature>
<dbReference type="PANTHER" id="PTHR32309:SF13">
    <property type="entry name" value="FERRIC ENTEROBACTIN TRANSPORT PROTEIN FEPE"/>
    <property type="match status" value="1"/>
</dbReference>
<dbReference type="AlphaFoldDB" id="A0A3A6QHM8"/>
<evidence type="ECO:0000256" key="7">
    <source>
        <dbReference type="SAM" id="Phobius"/>
    </source>
</evidence>
<evidence type="ECO:0000256" key="6">
    <source>
        <dbReference type="SAM" id="MobiDB-lite"/>
    </source>
</evidence>
<dbReference type="Pfam" id="PF13807">
    <property type="entry name" value="GNVR"/>
    <property type="match status" value="1"/>
</dbReference>
<reference evidence="10 11" key="1">
    <citation type="submission" date="2018-08" db="EMBL/GenBank/DDBJ databases">
        <title>Vibrio isolated from the Eastern China Marginal Seas.</title>
        <authorList>
            <person name="Li Y."/>
        </authorList>
    </citation>
    <scope>NUCLEOTIDE SEQUENCE [LARGE SCALE GENOMIC DNA]</scope>
    <source>
        <strain evidence="10 11">BEI233</strain>
    </source>
</reference>
<feature type="domain" description="Polysaccharide chain length determinant N-terminal" evidence="8">
    <location>
        <begin position="35"/>
        <end position="117"/>
    </location>
</feature>
<evidence type="ECO:0000259" key="8">
    <source>
        <dbReference type="Pfam" id="PF02706"/>
    </source>
</evidence>
<evidence type="ECO:0000256" key="2">
    <source>
        <dbReference type="ARBA" id="ARBA00022475"/>
    </source>
</evidence>
<keyword evidence="4 7" id="KW-1133">Transmembrane helix</keyword>
<proteinExistence type="predicted"/>
<protein>
    <submittedName>
        <fullName evidence="10">LPS chain length-determining protein</fullName>
    </submittedName>
</protein>
<feature type="transmembrane region" description="Helical" evidence="7">
    <location>
        <begin position="51"/>
        <end position="70"/>
    </location>
</feature>
<dbReference type="InterPro" id="IPR050445">
    <property type="entry name" value="Bact_polysacc_biosynth/exp"/>
</dbReference>
<keyword evidence="2" id="KW-1003">Cell membrane</keyword>
<keyword evidence="3 7" id="KW-0812">Transmembrane</keyword>
<name>A0A3A6QHM8_9VIBR</name>
<accession>A0A3A6QHM8</accession>
<comment type="caution">
    <text evidence="10">The sequence shown here is derived from an EMBL/GenBank/DDBJ whole genome shotgun (WGS) entry which is preliminary data.</text>
</comment>
<keyword evidence="5 7" id="KW-0472">Membrane</keyword>
<evidence type="ECO:0000313" key="10">
    <source>
        <dbReference type="EMBL" id="RJX72360.1"/>
    </source>
</evidence>
<dbReference type="InterPro" id="IPR003856">
    <property type="entry name" value="LPS_length_determ_N"/>
</dbReference>
<dbReference type="GO" id="GO:0004713">
    <property type="term" value="F:protein tyrosine kinase activity"/>
    <property type="evidence" value="ECO:0007669"/>
    <property type="project" value="TreeGrafter"/>
</dbReference>
<feature type="transmembrane region" description="Helical" evidence="7">
    <location>
        <begin position="357"/>
        <end position="381"/>
    </location>
</feature>
<dbReference type="GO" id="GO:0005886">
    <property type="term" value="C:plasma membrane"/>
    <property type="evidence" value="ECO:0007669"/>
    <property type="project" value="UniProtKB-SubCell"/>
</dbReference>
<dbReference type="Gene3D" id="3.30.1890.10">
    <property type="entry name" value="FepE-like"/>
    <property type="match status" value="1"/>
</dbReference>
<evidence type="ECO:0000256" key="3">
    <source>
        <dbReference type="ARBA" id="ARBA00022692"/>
    </source>
</evidence>
<comment type="subcellular location">
    <subcellularLocation>
        <location evidence="1">Cell membrane</location>
        <topology evidence="1">Multi-pass membrane protein</topology>
    </subcellularLocation>
</comment>
<dbReference type="Proteomes" id="UP000273252">
    <property type="component" value="Unassembled WGS sequence"/>
</dbReference>
<keyword evidence="11" id="KW-1185">Reference proteome</keyword>
<dbReference type="EMBL" id="QVMU01000005">
    <property type="protein sequence ID" value="RJX72360.1"/>
    <property type="molecule type" value="Genomic_DNA"/>
</dbReference>
<feature type="region of interest" description="Disordered" evidence="6">
    <location>
        <begin position="1"/>
        <end position="25"/>
    </location>
</feature>
<evidence type="ECO:0000259" key="9">
    <source>
        <dbReference type="Pfam" id="PF13807"/>
    </source>
</evidence>
<dbReference type="SUPFAM" id="SSF160355">
    <property type="entry name" value="Bacterial polysaccharide co-polymerase-like"/>
    <property type="match status" value="1"/>
</dbReference>
<feature type="domain" description="Tyrosine-protein kinase G-rich" evidence="9">
    <location>
        <begin position="316"/>
        <end position="378"/>
    </location>
</feature>
<dbReference type="Pfam" id="PF02706">
    <property type="entry name" value="Wzz"/>
    <property type="match status" value="1"/>
</dbReference>
<gene>
    <name evidence="10" type="ORF">DZ860_08080</name>
</gene>
<dbReference type="InterPro" id="IPR032807">
    <property type="entry name" value="GNVR"/>
</dbReference>
<dbReference type="PANTHER" id="PTHR32309">
    <property type="entry name" value="TYROSINE-PROTEIN KINASE"/>
    <property type="match status" value="1"/>
</dbReference>
<sequence length="385" mass="43417">MSEQPSQLKQEQNAPQVPHDYHAGNRYFENSNSSDEIDLRELFKALWDGKLIIIATTVVFAIAAVAYALTAQQWWSSSAKVTQPQIQDIAAYQQQVKQFQPVFDIYQEDGTVLVSEELDDLIDPEILFQRFIGEYNSSNSKRKFLDGSEEFQVFKSQLDQDAENAEDSSKALYAAWFQKITASAENRTANSPYNLNFQSTTKQSSFVLLSDYLDGIERTAKNDAFNNLQAVINSKQNELVQQKMILESQARNRLTVEAERTQYALAIAKAAGVNQPIQTNANNELFAIDMGSKALEAKVKALESVKNLSVIEPRLQQIDAKLDMLNTLKINRDVEFQTFRFIENVEPPISRDKPKRALIAVLGTLLGGMLGVAIVLVRFAFRKED</sequence>
<organism evidence="10 11">
    <name type="scientific">Vibrio sinensis</name>
    <dbReference type="NCBI Taxonomy" id="2302434"/>
    <lineage>
        <taxon>Bacteria</taxon>
        <taxon>Pseudomonadati</taxon>
        <taxon>Pseudomonadota</taxon>
        <taxon>Gammaproteobacteria</taxon>
        <taxon>Vibrionales</taxon>
        <taxon>Vibrionaceae</taxon>
        <taxon>Vibrio</taxon>
    </lineage>
</organism>
<evidence type="ECO:0000256" key="5">
    <source>
        <dbReference type="ARBA" id="ARBA00023136"/>
    </source>
</evidence>
<evidence type="ECO:0000256" key="4">
    <source>
        <dbReference type="ARBA" id="ARBA00022989"/>
    </source>
</evidence>
<evidence type="ECO:0000313" key="11">
    <source>
        <dbReference type="Proteomes" id="UP000273252"/>
    </source>
</evidence>